<sequence length="458" mass="51688">MPHAQPSALAIPEILDSILSCLSHEPCHLAQAIRVNKQWFSSGTYLLWRDAGCEALANIPADRRQIYAAKITSLTFSGGQEARHHEWFQNLEFSSLKHVSLDAYRPANDAPYPIRQYFQPPLESFSLYGGDLDHDLLDQLRHRAWRLRSLLIDSPGRNVEAPFFLDFISRYKSLIRIRLLYGIDHLVTQDLMLHLARRTDLIHLEIGKTCSAQLMRTISTRVTYPFRHLRVIHIALTSAAVSPAVRLMPRLINFRLDVQDAGVGVIDSLSSLSSLRLLALTFCTDTRLSIEDLLSLKKLSNLEELTIVADERYDEAVVTALEAGFSDQHFDDLVSHLPRLRCFNFLVQCTLSGAALLSLSKHCPLLEECNMLQVFDIQELESEARRNKVLFPKLRLLEVGGFCPATPNGDESAEQTPPQELIDLLKRCCFPKLKDLFVSAVDDYSEALADAFTSSDSD</sequence>
<proteinExistence type="predicted"/>
<name>A0A8H4LZS9_9HYPO</name>
<gene>
    <name evidence="1" type="ORF">G6O67_004240</name>
</gene>
<organism evidence="1 2">
    <name type="scientific">Ophiocordyceps sinensis</name>
    <dbReference type="NCBI Taxonomy" id="72228"/>
    <lineage>
        <taxon>Eukaryota</taxon>
        <taxon>Fungi</taxon>
        <taxon>Dikarya</taxon>
        <taxon>Ascomycota</taxon>
        <taxon>Pezizomycotina</taxon>
        <taxon>Sordariomycetes</taxon>
        <taxon>Hypocreomycetidae</taxon>
        <taxon>Hypocreales</taxon>
        <taxon>Ophiocordycipitaceae</taxon>
        <taxon>Ophiocordyceps</taxon>
    </lineage>
</organism>
<dbReference type="SUPFAM" id="SSF52047">
    <property type="entry name" value="RNI-like"/>
    <property type="match status" value="1"/>
</dbReference>
<accession>A0A8H4LZS9</accession>
<protein>
    <recommendedName>
        <fullName evidence="3">F-box domain-containing protein</fullName>
    </recommendedName>
</protein>
<reference evidence="1 2" key="1">
    <citation type="journal article" date="2020" name="Genome Biol. Evol.">
        <title>A new high-quality draft genome assembly of the Chinese cordyceps Ophiocordyceps sinensis.</title>
        <authorList>
            <person name="Shu R."/>
            <person name="Zhang J."/>
            <person name="Meng Q."/>
            <person name="Zhang H."/>
            <person name="Zhou G."/>
            <person name="Li M."/>
            <person name="Wu P."/>
            <person name="Zhao Y."/>
            <person name="Chen C."/>
            <person name="Qin Q."/>
        </authorList>
    </citation>
    <scope>NUCLEOTIDE SEQUENCE [LARGE SCALE GENOMIC DNA]</scope>
    <source>
        <strain evidence="1 2">IOZ07</strain>
    </source>
</reference>
<dbReference type="Proteomes" id="UP000557566">
    <property type="component" value="Unassembled WGS sequence"/>
</dbReference>
<dbReference type="Gene3D" id="3.80.10.10">
    <property type="entry name" value="Ribonuclease Inhibitor"/>
    <property type="match status" value="1"/>
</dbReference>
<keyword evidence="2" id="KW-1185">Reference proteome</keyword>
<evidence type="ECO:0000313" key="2">
    <source>
        <dbReference type="Proteomes" id="UP000557566"/>
    </source>
</evidence>
<evidence type="ECO:0000313" key="1">
    <source>
        <dbReference type="EMBL" id="KAF4507777.1"/>
    </source>
</evidence>
<dbReference type="OrthoDB" id="2305901at2759"/>
<evidence type="ECO:0008006" key="3">
    <source>
        <dbReference type="Google" id="ProtNLM"/>
    </source>
</evidence>
<dbReference type="AlphaFoldDB" id="A0A8H4LZS9"/>
<comment type="caution">
    <text evidence="1">The sequence shown here is derived from an EMBL/GenBank/DDBJ whole genome shotgun (WGS) entry which is preliminary data.</text>
</comment>
<dbReference type="InterPro" id="IPR032675">
    <property type="entry name" value="LRR_dom_sf"/>
</dbReference>
<dbReference type="EMBL" id="JAAVMX010000005">
    <property type="protein sequence ID" value="KAF4507777.1"/>
    <property type="molecule type" value="Genomic_DNA"/>
</dbReference>